<reference evidence="3" key="1">
    <citation type="submission" date="2021-07" db="EMBL/GenBank/DDBJ databases">
        <title>Elsinoe batatas strain:CRI-CJ2 Genome sequencing and assembly.</title>
        <authorList>
            <person name="Huang L."/>
        </authorList>
    </citation>
    <scope>NUCLEOTIDE SEQUENCE</scope>
    <source>
        <strain evidence="3">CRI-CJ2</strain>
    </source>
</reference>
<dbReference type="Proteomes" id="UP000809789">
    <property type="component" value="Unassembled WGS sequence"/>
</dbReference>
<dbReference type="PANTHER" id="PTHR47791:SF2">
    <property type="entry name" value="ENDO MANNANASE, GH76 FAMILY (EUROFUNG)"/>
    <property type="match status" value="1"/>
</dbReference>
<comment type="caution">
    <text evidence="3">The sequence shown here is derived from an EMBL/GenBank/DDBJ whole genome shotgun (WGS) entry which is preliminary data.</text>
</comment>
<feature type="region of interest" description="Disordered" evidence="1">
    <location>
        <begin position="523"/>
        <end position="563"/>
    </location>
</feature>
<evidence type="ECO:0000256" key="2">
    <source>
        <dbReference type="SAM" id="SignalP"/>
    </source>
</evidence>
<dbReference type="InterPro" id="IPR008928">
    <property type="entry name" value="6-hairpin_glycosidase_sf"/>
</dbReference>
<evidence type="ECO:0000313" key="4">
    <source>
        <dbReference type="Proteomes" id="UP000809789"/>
    </source>
</evidence>
<accession>A0A8K0PBT6</accession>
<organism evidence="3 4">
    <name type="scientific">Elsinoe batatas</name>
    <dbReference type="NCBI Taxonomy" id="2601811"/>
    <lineage>
        <taxon>Eukaryota</taxon>
        <taxon>Fungi</taxon>
        <taxon>Dikarya</taxon>
        <taxon>Ascomycota</taxon>
        <taxon>Pezizomycotina</taxon>
        <taxon>Dothideomycetes</taxon>
        <taxon>Dothideomycetidae</taxon>
        <taxon>Myriangiales</taxon>
        <taxon>Elsinoaceae</taxon>
        <taxon>Elsinoe</taxon>
    </lineage>
</organism>
<dbReference type="EMBL" id="JAESVG020000010">
    <property type="protein sequence ID" value="KAG8623761.1"/>
    <property type="molecule type" value="Genomic_DNA"/>
</dbReference>
<dbReference type="InterPro" id="IPR005198">
    <property type="entry name" value="Glyco_hydro_76"/>
</dbReference>
<evidence type="ECO:0000313" key="3">
    <source>
        <dbReference type="EMBL" id="KAG8623761.1"/>
    </source>
</evidence>
<keyword evidence="4" id="KW-1185">Reference proteome</keyword>
<feature type="chain" id="PRO_5035443274" evidence="2">
    <location>
        <begin position="21"/>
        <end position="579"/>
    </location>
</feature>
<feature type="compositionally biased region" description="Basic and acidic residues" evidence="1">
    <location>
        <begin position="523"/>
        <end position="561"/>
    </location>
</feature>
<dbReference type="OrthoDB" id="4104179at2759"/>
<dbReference type="AlphaFoldDB" id="A0A8K0PBT6"/>
<feature type="signal peptide" evidence="2">
    <location>
        <begin position="1"/>
        <end position="20"/>
    </location>
</feature>
<name>A0A8K0PBT6_9PEZI</name>
<dbReference type="Gene3D" id="1.50.10.20">
    <property type="match status" value="1"/>
</dbReference>
<dbReference type="PANTHER" id="PTHR47791">
    <property type="entry name" value="MEIOTICALLY UP-REGULATED GENE 191 PROTEIN"/>
    <property type="match status" value="1"/>
</dbReference>
<keyword evidence="2" id="KW-0732">Signal</keyword>
<dbReference type="SUPFAM" id="SSF48208">
    <property type="entry name" value="Six-hairpin glycosidases"/>
    <property type="match status" value="1"/>
</dbReference>
<gene>
    <name evidence="3" type="ORF">KVT40_008737</name>
</gene>
<sequence length="579" mass="63845">MRVHSFLLSAAAGWATLVNADLGASSGSLDRDIQGNTNAGLRTQEPLLDTASRFEDISNFDTGSLQHVQDALKVMQDNWYQLWVGTWPTAIDWTAAVMNTYVTSTLMSLSKHLYSSPALTSSEALLLQSDIGKYFAHNTAFYFGENAFAIRNQAYDDMLWVVLGWLQSTKFITSHNLSLQSATPWHATQFIPALSHRARIFYDLAAKGWDARLCNGGMTWNPSLAPYKNAITNQLFISASISMYLHFPGDNNSSPFLSRLTPSGLDLDPAPPRFPTHLTTAISAYTWLGSSNMTNHLGLYVDGFHVSGWSWRNRTGTGKCDDRNEMVYTYNQGVILSGLRGLWEATANITYLLDGHALITNVIAATGFSSSGTHQLSWSGLGRSGILEDYCDARGTCNQDGHTFKGIFFQHLMQFCQPLPLAPKTPGKTHRADAATFALHRNSCRSYTAWVKRNARAAWGTRDAEGRMGGWWTVGLADMGDGEGEKVVKEGGELPAGAVDYRNRRGLVRDEVWSGMSVGQGEGWERWSPRGGEGKAEDDVEMREGRGERDLNDRGRGRTVESHGGGLSVLRAAWEFGRL</sequence>
<protein>
    <submittedName>
        <fullName evidence="3">Uncharacterized protein</fullName>
    </submittedName>
</protein>
<dbReference type="GO" id="GO:0005975">
    <property type="term" value="P:carbohydrate metabolic process"/>
    <property type="evidence" value="ECO:0007669"/>
    <property type="project" value="InterPro"/>
</dbReference>
<evidence type="ECO:0000256" key="1">
    <source>
        <dbReference type="SAM" id="MobiDB-lite"/>
    </source>
</evidence>
<dbReference type="Pfam" id="PF03663">
    <property type="entry name" value="Glyco_hydro_76"/>
    <property type="match status" value="1"/>
</dbReference>
<proteinExistence type="predicted"/>
<dbReference type="InterPro" id="IPR053169">
    <property type="entry name" value="MUG_Protein"/>
</dbReference>